<dbReference type="InterPro" id="IPR011701">
    <property type="entry name" value="MFS"/>
</dbReference>
<evidence type="ECO:0000256" key="7">
    <source>
        <dbReference type="SAM" id="Phobius"/>
    </source>
</evidence>
<keyword evidence="5 7" id="KW-0472">Membrane</keyword>
<dbReference type="AlphaFoldDB" id="A0A6J7JIL0"/>
<keyword evidence="3 7" id="KW-0812">Transmembrane</keyword>
<feature type="transmembrane region" description="Helical" evidence="7">
    <location>
        <begin position="141"/>
        <end position="163"/>
    </location>
</feature>
<name>A0A6J7JIL0_9ZZZZ</name>
<dbReference type="Pfam" id="PF07690">
    <property type="entry name" value="MFS_1"/>
    <property type="match status" value="1"/>
</dbReference>
<feature type="transmembrane region" description="Helical" evidence="7">
    <location>
        <begin position="288"/>
        <end position="306"/>
    </location>
</feature>
<evidence type="ECO:0000256" key="1">
    <source>
        <dbReference type="ARBA" id="ARBA00004141"/>
    </source>
</evidence>
<evidence type="ECO:0000256" key="6">
    <source>
        <dbReference type="SAM" id="MobiDB-lite"/>
    </source>
</evidence>
<feature type="transmembrane region" description="Helical" evidence="7">
    <location>
        <begin position="175"/>
        <end position="199"/>
    </location>
</feature>
<comment type="subcellular location">
    <subcellularLocation>
        <location evidence="1">Membrane</location>
        <topology evidence="1">Multi-pass membrane protein</topology>
    </subcellularLocation>
</comment>
<dbReference type="EMBL" id="CAFBND010000042">
    <property type="protein sequence ID" value="CAB4943245.1"/>
    <property type="molecule type" value="Genomic_DNA"/>
</dbReference>
<feature type="transmembrane region" description="Helical" evidence="7">
    <location>
        <begin position="245"/>
        <end position="268"/>
    </location>
</feature>
<dbReference type="CDD" id="cd17325">
    <property type="entry name" value="MFS_MdtG_SLC18_like"/>
    <property type="match status" value="1"/>
</dbReference>
<dbReference type="InterPro" id="IPR036259">
    <property type="entry name" value="MFS_trans_sf"/>
</dbReference>
<dbReference type="PROSITE" id="PS50850">
    <property type="entry name" value="MFS"/>
    <property type="match status" value="1"/>
</dbReference>
<gene>
    <name evidence="9" type="ORF">UFOPK3752_01194</name>
    <name evidence="10" type="ORF">UFOPK4150_01591</name>
</gene>
<feature type="transmembrane region" description="Helical" evidence="7">
    <location>
        <begin position="116"/>
        <end position="135"/>
    </location>
</feature>
<dbReference type="Gene3D" id="1.20.1250.20">
    <property type="entry name" value="MFS general substrate transporter like domains"/>
    <property type="match status" value="2"/>
</dbReference>
<accession>A0A6J7JIL0</accession>
<dbReference type="InterPro" id="IPR020846">
    <property type="entry name" value="MFS_dom"/>
</dbReference>
<evidence type="ECO:0000313" key="10">
    <source>
        <dbReference type="EMBL" id="CAB5036072.1"/>
    </source>
</evidence>
<protein>
    <submittedName>
        <fullName evidence="9">Unannotated protein</fullName>
    </submittedName>
</protein>
<dbReference type="SUPFAM" id="SSF103473">
    <property type="entry name" value="MFS general substrate transporter"/>
    <property type="match status" value="1"/>
</dbReference>
<feature type="transmembrane region" description="Helical" evidence="7">
    <location>
        <begin position="51"/>
        <end position="76"/>
    </location>
</feature>
<evidence type="ECO:0000313" key="9">
    <source>
        <dbReference type="EMBL" id="CAB4943245.1"/>
    </source>
</evidence>
<evidence type="ECO:0000256" key="5">
    <source>
        <dbReference type="ARBA" id="ARBA00023136"/>
    </source>
</evidence>
<feature type="region of interest" description="Disordered" evidence="6">
    <location>
        <begin position="1"/>
        <end position="28"/>
    </location>
</feature>
<dbReference type="GO" id="GO:0022857">
    <property type="term" value="F:transmembrane transporter activity"/>
    <property type="evidence" value="ECO:0007669"/>
    <property type="project" value="InterPro"/>
</dbReference>
<dbReference type="PANTHER" id="PTHR23506">
    <property type="entry name" value="GH10249P"/>
    <property type="match status" value="1"/>
</dbReference>
<feature type="transmembrane region" description="Helical" evidence="7">
    <location>
        <begin position="342"/>
        <end position="366"/>
    </location>
</feature>
<organism evidence="9">
    <name type="scientific">freshwater metagenome</name>
    <dbReference type="NCBI Taxonomy" id="449393"/>
    <lineage>
        <taxon>unclassified sequences</taxon>
        <taxon>metagenomes</taxon>
        <taxon>ecological metagenomes</taxon>
    </lineage>
</organism>
<feature type="transmembrane region" description="Helical" evidence="7">
    <location>
        <begin position="318"/>
        <end position="336"/>
    </location>
</feature>
<dbReference type="GO" id="GO:0016020">
    <property type="term" value="C:membrane"/>
    <property type="evidence" value="ECO:0007669"/>
    <property type="project" value="UniProtKB-SubCell"/>
</dbReference>
<evidence type="ECO:0000256" key="2">
    <source>
        <dbReference type="ARBA" id="ARBA00022448"/>
    </source>
</evidence>
<dbReference type="PANTHER" id="PTHR23506:SF23">
    <property type="entry name" value="GH10249P"/>
    <property type="match status" value="1"/>
</dbReference>
<dbReference type="EMBL" id="CAFBPU010000034">
    <property type="protein sequence ID" value="CAB5036072.1"/>
    <property type="molecule type" value="Genomic_DNA"/>
</dbReference>
<feature type="transmembrane region" description="Helical" evidence="7">
    <location>
        <begin position="406"/>
        <end position="425"/>
    </location>
</feature>
<feature type="transmembrane region" description="Helical" evidence="7">
    <location>
        <begin position="205"/>
        <end position="224"/>
    </location>
</feature>
<feature type="transmembrane region" description="Helical" evidence="7">
    <location>
        <begin position="82"/>
        <end position="104"/>
    </location>
</feature>
<evidence type="ECO:0000256" key="4">
    <source>
        <dbReference type="ARBA" id="ARBA00022989"/>
    </source>
</evidence>
<feature type="transmembrane region" description="Helical" evidence="7">
    <location>
        <begin position="378"/>
        <end position="400"/>
    </location>
</feature>
<dbReference type="InterPro" id="IPR001958">
    <property type="entry name" value="Tet-R_TetA/multi-R_MdtG-like"/>
</dbReference>
<evidence type="ECO:0000256" key="3">
    <source>
        <dbReference type="ARBA" id="ARBA00022692"/>
    </source>
</evidence>
<reference evidence="9" key="1">
    <citation type="submission" date="2020-05" db="EMBL/GenBank/DDBJ databases">
        <authorList>
            <person name="Chiriac C."/>
            <person name="Salcher M."/>
            <person name="Ghai R."/>
            <person name="Kavagutti S V."/>
        </authorList>
    </citation>
    <scope>NUCLEOTIDE SEQUENCE</scope>
</reference>
<proteinExistence type="predicted"/>
<keyword evidence="4 7" id="KW-1133">Transmembrane helix</keyword>
<feature type="domain" description="Major facilitator superfamily (MFS) profile" evidence="8">
    <location>
        <begin position="50"/>
        <end position="431"/>
    </location>
</feature>
<keyword evidence="2" id="KW-0813">Transport</keyword>
<feature type="compositionally biased region" description="Low complexity" evidence="6">
    <location>
        <begin position="12"/>
        <end position="28"/>
    </location>
</feature>
<dbReference type="PRINTS" id="PR01035">
    <property type="entry name" value="TCRTETA"/>
</dbReference>
<dbReference type="InterPro" id="IPR050930">
    <property type="entry name" value="MFS_Vesicular_Transporter"/>
</dbReference>
<evidence type="ECO:0000259" key="8">
    <source>
        <dbReference type="PROSITE" id="PS50850"/>
    </source>
</evidence>
<sequence>MTEPDTRSSGDPAETPAGASAAAAAAAPTSTSTSTATATKAKAKAKLPREVFVLALVAFCVALGFGIVAPAIPLFAETFGVSAFWASAVVSVFALVRLVSALPAGLMVDRVGERTVLGIGLSIVAISSLLAGFSTSYPQLLVLRGIGGLGSAMFTVSSFGLLIRVVSPEVRGRAAGLYQSGFLLGGIVGPALGGIVTTASVRLPFFVYAGTLGAAALVSITMLAGSKLRERAVVTEDLGWKAVRVALASRAYVTALVVNFGSGFAAFGLRSALVPLFVVGVLHETPRLTGAGLLVSAVLTGALLWPAGRMSDLHGRRYPVIIGTAVTLLSLVLLALTSGPVLFLVAMAVLGAGAAFLGSAPAAIVADVGGGRRSGELVATYQMTSDLGTITGPLVAGAIVVASGSYAAGFAIGAIVVAAGLIMAIRMPETRIVAAA</sequence>